<feature type="domain" description="XACb0070 ribbon-helix-helix" evidence="1">
    <location>
        <begin position="2"/>
        <end position="75"/>
    </location>
</feature>
<dbReference type="Gene3D" id="1.10.1220.10">
    <property type="entry name" value="Met repressor-like"/>
    <property type="match status" value="1"/>
</dbReference>
<dbReference type="Pfam" id="PF16762">
    <property type="entry name" value="RHH_6"/>
    <property type="match status" value="1"/>
</dbReference>
<dbReference type="InterPro" id="IPR013321">
    <property type="entry name" value="Arc_rbn_hlx_hlx"/>
</dbReference>
<dbReference type="Proteomes" id="UP001082899">
    <property type="component" value="Unassembled WGS sequence"/>
</dbReference>
<dbReference type="InterPro" id="IPR031914">
    <property type="entry name" value="XACb0070_RHH_dom"/>
</dbReference>
<accession>A0ABT3ZRE1</accession>
<keyword evidence="3" id="KW-1185">Reference proteome</keyword>
<gene>
    <name evidence="2" type="ORF">OVY01_14760</name>
</gene>
<name>A0ABT3ZRE1_9BURK</name>
<reference evidence="2" key="1">
    <citation type="submission" date="2022-11" db="EMBL/GenBank/DDBJ databases">
        <title>Robbsia betulipollinis sp. nov., isolated from pollen of birch (Betula pendula).</title>
        <authorList>
            <person name="Shi H."/>
            <person name="Ambika Manirajan B."/>
            <person name="Ratering S."/>
            <person name="Geissler-Plaum R."/>
            <person name="Schnell S."/>
        </authorList>
    </citation>
    <scope>NUCLEOTIDE SEQUENCE</scope>
    <source>
        <strain evidence="2">Bb-Pol-6</strain>
    </source>
</reference>
<evidence type="ECO:0000313" key="3">
    <source>
        <dbReference type="Proteomes" id="UP001082899"/>
    </source>
</evidence>
<dbReference type="EMBL" id="JAPMXC010000005">
    <property type="protein sequence ID" value="MCY0388458.1"/>
    <property type="molecule type" value="Genomic_DNA"/>
</dbReference>
<protein>
    <submittedName>
        <fullName evidence="2">Methionine repressor-like protein</fullName>
    </submittedName>
</protein>
<evidence type="ECO:0000313" key="2">
    <source>
        <dbReference type="EMBL" id="MCY0388458.1"/>
    </source>
</evidence>
<comment type="caution">
    <text evidence="2">The sequence shown here is derived from an EMBL/GenBank/DDBJ whole genome shotgun (WGS) entry which is preliminary data.</text>
</comment>
<evidence type="ECO:0000259" key="1">
    <source>
        <dbReference type="Pfam" id="PF16762"/>
    </source>
</evidence>
<sequence length="85" mass="9351">MARWNISVSSDIDTMVRTFLADRGEGESADLSRFVEEATRARIFELTASQAKEAMSGLDEAETNALIGEALDWARSSEEPAANKR</sequence>
<organism evidence="2 3">
    <name type="scientific">Robbsia betulipollinis</name>
    <dbReference type="NCBI Taxonomy" id="2981849"/>
    <lineage>
        <taxon>Bacteria</taxon>
        <taxon>Pseudomonadati</taxon>
        <taxon>Pseudomonadota</taxon>
        <taxon>Betaproteobacteria</taxon>
        <taxon>Burkholderiales</taxon>
        <taxon>Burkholderiaceae</taxon>
        <taxon>Robbsia</taxon>
    </lineage>
</organism>
<dbReference type="RefSeq" id="WP_267848353.1">
    <property type="nucleotide sequence ID" value="NZ_JAPMXC010000005.1"/>
</dbReference>
<proteinExistence type="predicted"/>